<reference evidence="1 2" key="1">
    <citation type="journal article" date="2005" name="Int. J. Syst. Evol. Microbiol.">
        <title>Halobacillus yeomjeoni sp. nov., isolated from a marine solar saltern in Korea.</title>
        <authorList>
            <person name="Yoon J.H."/>
            <person name="Kang S.J."/>
            <person name="Lee C.H."/>
            <person name="Oh H.W."/>
            <person name="Oh T.K."/>
        </authorList>
    </citation>
    <scope>NUCLEOTIDE SEQUENCE [LARGE SCALE GENOMIC DNA]</scope>
    <source>
        <strain evidence="1 2">KCTC 3957</strain>
    </source>
</reference>
<evidence type="ECO:0000313" key="1">
    <source>
        <dbReference type="EMBL" id="MBH0228822.1"/>
    </source>
</evidence>
<dbReference type="RefSeq" id="WP_197315467.1">
    <property type="nucleotide sequence ID" value="NZ_JADZSC010000001.1"/>
</dbReference>
<name>A0A931MTN7_9BACI</name>
<evidence type="ECO:0000313" key="2">
    <source>
        <dbReference type="Proteomes" id="UP000614490"/>
    </source>
</evidence>
<organism evidence="1 2">
    <name type="scientific">Halobacillus yeomjeoni</name>
    <dbReference type="NCBI Taxonomy" id="311194"/>
    <lineage>
        <taxon>Bacteria</taxon>
        <taxon>Bacillati</taxon>
        <taxon>Bacillota</taxon>
        <taxon>Bacilli</taxon>
        <taxon>Bacillales</taxon>
        <taxon>Bacillaceae</taxon>
        <taxon>Halobacillus</taxon>
    </lineage>
</organism>
<keyword evidence="2" id="KW-1185">Reference proteome</keyword>
<comment type="caution">
    <text evidence="1">The sequence shown here is derived from an EMBL/GenBank/DDBJ whole genome shotgun (WGS) entry which is preliminary data.</text>
</comment>
<protein>
    <submittedName>
        <fullName evidence="1">Uncharacterized protein</fullName>
    </submittedName>
</protein>
<dbReference type="Proteomes" id="UP000614490">
    <property type="component" value="Unassembled WGS sequence"/>
</dbReference>
<dbReference type="AlphaFoldDB" id="A0A931MTN7"/>
<dbReference type="EMBL" id="JADZSC010000001">
    <property type="protein sequence ID" value="MBH0228822.1"/>
    <property type="molecule type" value="Genomic_DNA"/>
</dbReference>
<accession>A0A931MTN7</accession>
<proteinExistence type="predicted"/>
<gene>
    <name evidence="1" type="ORF">H0267_01240</name>
</gene>
<sequence>MTSNELRKSFVSLLKKEFPSVKIPPDKILKSSKIRVSPVVNNKRNKRWMQIDVNENHLSISMDHLRGDISERDIQSLGLQLGLNGNKSAVQLEDNDDAVKLSLFPNDPYDISNKDFIEFLHKHYNSYLRRVL</sequence>